<dbReference type="Proteomes" id="UP000076512">
    <property type="component" value="Unassembled WGS sequence"/>
</dbReference>
<dbReference type="STRING" id="455432.AWN90_35765"/>
<reference evidence="1 2" key="1">
    <citation type="submission" date="2016-04" db="EMBL/GenBank/DDBJ databases">
        <authorList>
            <person name="Evans L.H."/>
            <person name="Alamgir A."/>
            <person name="Owens N."/>
            <person name="Weber N.D."/>
            <person name="Virtaneva K."/>
            <person name="Barbian K."/>
            <person name="Babar A."/>
            <person name="Rosenke K."/>
        </authorList>
    </citation>
    <scope>NUCLEOTIDE SEQUENCE [LARGE SCALE GENOMIC DNA]</scope>
    <source>
        <strain evidence="1 2">IFM 0406</strain>
    </source>
</reference>
<evidence type="ECO:0008006" key="3">
    <source>
        <dbReference type="Google" id="ProtNLM"/>
    </source>
</evidence>
<keyword evidence="2" id="KW-1185">Reference proteome</keyword>
<proteinExistence type="predicted"/>
<organism evidence="1 2">
    <name type="scientific">Nocardia terpenica</name>
    <dbReference type="NCBI Taxonomy" id="455432"/>
    <lineage>
        <taxon>Bacteria</taxon>
        <taxon>Bacillati</taxon>
        <taxon>Actinomycetota</taxon>
        <taxon>Actinomycetes</taxon>
        <taxon>Mycobacteriales</taxon>
        <taxon>Nocardiaceae</taxon>
        <taxon>Nocardia</taxon>
    </lineage>
</organism>
<dbReference type="AlphaFoldDB" id="A0A164NB60"/>
<dbReference type="Gene3D" id="2.60.120.620">
    <property type="entry name" value="q2cbj1_9rhob like domain"/>
    <property type="match status" value="1"/>
</dbReference>
<dbReference type="OrthoDB" id="4009736at2"/>
<gene>
    <name evidence="1" type="ORF">AWN90_35765</name>
</gene>
<evidence type="ECO:0000313" key="2">
    <source>
        <dbReference type="Proteomes" id="UP000076512"/>
    </source>
</evidence>
<sequence>MTAEELVTAPVTGTALPAEQFRLHRSHGEVDVARVLDVLHGRLAAYRVSDFVPEADRRRITANFMASPARTPRYGEGADGVEAYIMGASHIDKTTAAYLDTVERTAEAVADLYRGAADPVARLRELLVDHGGVAGARAAAHGGRRAGSSKAVCWNNIGDYLLLPHDDLAQLSDPLQAGFEIQRIRRVMAVNVYPHIPGRGGALRLWNVLPDDATRARLGVTHSGYPYPPQLLVDHPSLDIPVESGDLCVINGNLIHGVLGGDETDRGRLLLTCFTGLAENGELLWWT</sequence>
<dbReference type="EMBL" id="LWGR01000007">
    <property type="protein sequence ID" value="KZM74176.1"/>
    <property type="molecule type" value="Genomic_DNA"/>
</dbReference>
<comment type="caution">
    <text evidence="1">The sequence shown here is derived from an EMBL/GenBank/DDBJ whole genome shotgun (WGS) entry which is preliminary data.</text>
</comment>
<dbReference type="RefSeq" id="WP_067596125.1">
    <property type="nucleotide sequence ID" value="NZ_JABMCZ010000001.1"/>
</dbReference>
<evidence type="ECO:0000313" key="1">
    <source>
        <dbReference type="EMBL" id="KZM74176.1"/>
    </source>
</evidence>
<name>A0A164NB60_9NOCA</name>
<accession>A0A164NB60</accession>
<protein>
    <recommendedName>
        <fullName evidence="3">Fe2OG dioxygenase domain-containing protein</fullName>
    </recommendedName>
</protein>